<dbReference type="GO" id="GO:0006508">
    <property type="term" value="P:proteolysis"/>
    <property type="evidence" value="ECO:0007669"/>
    <property type="project" value="InterPro"/>
</dbReference>
<organism evidence="3">
    <name type="scientific">Lygus lineolaris</name>
    <name type="common">Tarnished plant bug</name>
    <dbReference type="NCBI Taxonomy" id="50650"/>
    <lineage>
        <taxon>Eukaryota</taxon>
        <taxon>Metazoa</taxon>
        <taxon>Ecdysozoa</taxon>
        <taxon>Arthropoda</taxon>
        <taxon>Hexapoda</taxon>
        <taxon>Insecta</taxon>
        <taxon>Pterygota</taxon>
        <taxon>Neoptera</taxon>
        <taxon>Paraneoptera</taxon>
        <taxon>Hemiptera</taxon>
        <taxon>Heteroptera</taxon>
        <taxon>Panheteroptera</taxon>
        <taxon>Cimicomorpha</taxon>
        <taxon>Miridae</taxon>
        <taxon>Mirini</taxon>
        <taxon>Lygus</taxon>
    </lineage>
</organism>
<dbReference type="InterPro" id="IPR001314">
    <property type="entry name" value="Peptidase_S1A"/>
</dbReference>
<dbReference type="PROSITE" id="PS50240">
    <property type="entry name" value="TRYPSIN_DOM"/>
    <property type="match status" value="1"/>
</dbReference>
<keyword evidence="1" id="KW-0732">Signal</keyword>
<dbReference type="InterPro" id="IPR001254">
    <property type="entry name" value="Trypsin_dom"/>
</dbReference>
<protein>
    <submittedName>
        <fullName evidence="3">Trypsin</fullName>
    </submittedName>
</protein>
<dbReference type="PANTHER" id="PTHR24258:SF136">
    <property type="entry name" value="GH06673P-RELATED"/>
    <property type="match status" value="1"/>
</dbReference>
<sequence length="300" mass="33448">MRMIICNLLTLAIVLPFVTNMKAPNIHHEHKRIGKYLQSSRQFFLMYSPDGILATRGEFPFTAILGWPILYGATGDVFTYRSFCGGSIITKFHILTSAQCFSFYHKKGYKENTMVAVLGAFDRRYRMPEELRIPVLRIDPHPFYMGHPDFLNDIALVTLSTGIRYGDGVKPICLPHPTSIAANKTVTQIGYQNPEIAANAFLPRKLVTLALSVPSCQQYWRVTTGQLCTYSQTAAFCREESGGPVVAIKDGFFVLVGVQSVISCDKNKPIVNTAVPGYIKWISKVINATKPEALSDLCIK</sequence>
<dbReference type="PANTHER" id="PTHR24258">
    <property type="entry name" value="SERINE PROTEASE-RELATED"/>
    <property type="match status" value="1"/>
</dbReference>
<evidence type="ECO:0000259" key="2">
    <source>
        <dbReference type="PROSITE" id="PS50240"/>
    </source>
</evidence>
<dbReference type="EMBL" id="KF208689">
    <property type="protein sequence ID" value="AHY81248.1"/>
    <property type="molecule type" value="mRNA"/>
</dbReference>
<dbReference type="GO" id="GO:0004252">
    <property type="term" value="F:serine-type endopeptidase activity"/>
    <property type="evidence" value="ECO:0007669"/>
    <property type="project" value="InterPro"/>
</dbReference>
<reference evidence="3" key="1">
    <citation type="submission" date="2013-06" db="EMBL/GenBank/DDBJ databases">
        <title>Digestome of Lygus lineolaris.</title>
        <authorList>
            <person name="Perera O.P."/>
        </authorList>
    </citation>
    <scope>NUCLEOTIDE SEQUENCE</scope>
</reference>
<dbReference type="SUPFAM" id="SSF50494">
    <property type="entry name" value="Trypsin-like serine proteases"/>
    <property type="match status" value="1"/>
</dbReference>
<dbReference type="Gene3D" id="2.40.10.10">
    <property type="entry name" value="Trypsin-like serine proteases"/>
    <property type="match status" value="1"/>
</dbReference>
<evidence type="ECO:0000313" key="3">
    <source>
        <dbReference type="EMBL" id="AHY81248.1"/>
    </source>
</evidence>
<dbReference type="SMART" id="SM00020">
    <property type="entry name" value="Tryp_SPc"/>
    <property type="match status" value="1"/>
</dbReference>
<evidence type="ECO:0000256" key="1">
    <source>
        <dbReference type="SAM" id="SignalP"/>
    </source>
</evidence>
<dbReference type="InterPro" id="IPR043504">
    <property type="entry name" value="Peptidase_S1_PA_chymotrypsin"/>
</dbReference>
<dbReference type="Pfam" id="PF00089">
    <property type="entry name" value="Trypsin"/>
    <property type="match status" value="1"/>
</dbReference>
<accession>A0A184WFU1</accession>
<name>A0A184WFU1_LYGLI</name>
<dbReference type="AlphaFoldDB" id="A0A184WFU1"/>
<proteinExistence type="evidence at transcript level"/>
<dbReference type="InterPro" id="IPR009003">
    <property type="entry name" value="Peptidase_S1_PA"/>
</dbReference>
<feature type="chain" id="PRO_5008247210" evidence="1">
    <location>
        <begin position="24"/>
        <end position="300"/>
    </location>
</feature>
<feature type="signal peptide" evidence="1">
    <location>
        <begin position="1"/>
        <end position="23"/>
    </location>
</feature>
<feature type="domain" description="Peptidase S1" evidence="2">
    <location>
        <begin position="48"/>
        <end position="287"/>
    </location>
</feature>
<dbReference type="PRINTS" id="PR00722">
    <property type="entry name" value="CHYMOTRYPSIN"/>
</dbReference>
<dbReference type="CDD" id="cd00190">
    <property type="entry name" value="Tryp_SPc"/>
    <property type="match status" value="1"/>
</dbReference>